<feature type="compositionally biased region" description="Basic and acidic residues" evidence="2">
    <location>
        <begin position="966"/>
        <end position="984"/>
    </location>
</feature>
<feature type="region of interest" description="Disordered" evidence="2">
    <location>
        <begin position="352"/>
        <end position="375"/>
    </location>
</feature>
<feature type="region of interest" description="Disordered" evidence="2">
    <location>
        <begin position="801"/>
        <end position="1035"/>
    </location>
</feature>
<feature type="compositionally biased region" description="Low complexity" evidence="2">
    <location>
        <begin position="1180"/>
        <end position="1200"/>
    </location>
</feature>
<feature type="compositionally biased region" description="Polar residues" evidence="2">
    <location>
        <begin position="1383"/>
        <end position="1395"/>
    </location>
</feature>
<feature type="compositionally biased region" description="Polar residues" evidence="2">
    <location>
        <begin position="73"/>
        <end position="94"/>
    </location>
</feature>
<feature type="compositionally biased region" description="Basic and acidic residues" evidence="2">
    <location>
        <begin position="1235"/>
        <end position="1244"/>
    </location>
</feature>
<sequence length="1468" mass="164072">MASEDGAGIVSNVGYDVNNTSQRAIESVGSEIVGVTSSRTATRIVVEETDEGTRDPAHNSPRTPTGLPAASPFHTNTEGHALQRNTGPASSSGDVAQLVASGEPDNETHQPSSQRRSMSCHDSDLDDTVRLPEELDGSPDYCNNDVVKTAKEPVEHITHTDSTRNDTMLSGDMHILSTKTKLEGCVNFSNNTPQLGESPQSNGEVISSPRSPDYPPRVSVSPHPHSQDTTFPISMMSANSTVIMDTAKYNEENTEKNTVTCTDKIADNLFCSSPKKIGDSQIIKTELNEQQDVAEDVINKELTAEPIEIKKEFVDLQETFEMVKSEWTKDNFSEIESNRKKLAIEFHDKSTDSIANPSSSLHSSSREKRSKEDRRYCSRCHKRKGIKRASIGVQCKRDRHVLSSLSSKVLPFSKSVNENLRLNLQTKNYKMLNNPVTKKELLEGLKYKKFIHIETYPNGGATVVHMFQDEIGTLTNEQMQELAQEYFKVVFGEDENGNAHHVMGIVHNAAAYLPDLLDYMANNYPTLTVKNGVLGRNSDIETTTMAQYKDQVCKAYSNGTIRYGPLHQISLVGTVHEEVGGYFPDLLQKLEENPFLKMTMPWGPLSVVKMDTPQESNDGPILWIRPGEQLVPTADINKSPYKRRRTGINELRNLQYLPRLSEAREYMFEDRTKAHADHVGHGLDRMTTAAVGVLKAVHGGQASQYNRITKDVVAFYAGDFTELVEKLQLDLHEPPISQCVQWVEDAKLNQLRRQGVRYAKINLYDNDIYFLPRNIIHQFRTVSAVSSIAWHIRLKQYYPESQHSTSIRHSRVVNESAHRIKEKKPLEAVGDEQKENTNRQRLDQKLSIDSLEKAKERAAEYQGNLKKSDQHGKHRKNRHHSSHSSLKRKDKEEGSDNQSSDPFGSTKSSKSETNEQKQSSDKRDEKRSEKKHKDRRRSSEKSSSHHTHSSSSSSSDNCHSCKKKKYDSNGHKLDHRCSHHERSNSKGISSKESMTGVVETRIVSKFDSSSSLKETKRRLSSELSPSVNTSETEDSSPIILDEELLIQRQTVAKTYATEVVDRALEIAIYKSKTDVEEVCQSLRTEVSEASKEVLEKIHKESFEIAEQWFKDDTVKLERYCRLLEMETVLAFTSKMECATENAVKALIEMAEDEAKERAKNEKTSDFATNGNPCSENSTATSTTIGVSSYSSSAMSSTSPSTENERHSTSRNGSSDENSPKSSESHGTAHSKSKCRSRDEKDCRERRHKKRRDHERRERKHDRHHHRSPTQLKSESKASDDANKDDALSIPGLSHDYPTVEKSERMSSKSVEKKSEERRKKCHCDHHCTHRHGEKKSSGSNTSKDSHATSSRSHSSSSKHKRKSSSSSEHKEAKRPCLEKDSSVRTSESSAQLSNVVSTTVTMTTTTMTTAATATATATATTTTTATATATATTTTMTTTTTTTTTTIATATTTNSTHLSPTNTIVSTT</sequence>
<proteinExistence type="inferred from homology"/>
<feature type="compositionally biased region" description="Basic and acidic residues" evidence="2">
    <location>
        <begin position="364"/>
        <end position="375"/>
    </location>
</feature>
<evidence type="ECO:0000256" key="1">
    <source>
        <dbReference type="ARBA" id="ARBA00010560"/>
    </source>
</evidence>
<feature type="compositionally biased region" description="Basic and acidic residues" evidence="2">
    <location>
        <begin position="816"/>
        <end position="859"/>
    </location>
</feature>
<feature type="region of interest" description="Disordered" evidence="2">
    <location>
        <begin position="1155"/>
        <end position="1395"/>
    </location>
</feature>
<dbReference type="PANTHER" id="PTHR13354:SF11">
    <property type="entry name" value="LYSINE-SPECIFIC DEMETHYLASE 9"/>
    <property type="match status" value="1"/>
</dbReference>
<evidence type="ECO:0000313" key="4">
    <source>
        <dbReference type="Proteomes" id="UP000078541"/>
    </source>
</evidence>
<feature type="compositionally biased region" description="Polar residues" evidence="2">
    <location>
        <begin position="187"/>
        <end position="210"/>
    </location>
</feature>
<feature type="compositionally biased region" description="Basic and acidic residues" evidence="2">
    <location>
        <begin position="1297"/>
        <end position="1318"/>
    </location>
</feature>
<feature type="compositionally biased region" description="Low complexity" evidence="2">
    <location>
        <begin position="949"/>
        <end position="958"/>
    </location>
</feature>
<dbReference type="EMBL" id="KQ981965">
    <property type="protein sequence ID" value="KYN31857.1"/>
    <property type="molecule type" value="Genomic_DNA"/>
</dbReference>
<dbReference type="Proteomes" id="UP000078541">
    <property type="component" value="Unassembled WGS sequence"/>
</dbReference>
<protein>
    <submittedName>
        <fullName evidence="3">Round spermatid basic protein 1-like protein</fullName>
    </submittedName>
</protein>
<feature type="compositionally biased region" description="Polar residues" evidence="2">
    <location>
        <begin position="896"/>
        <end position="908"/>
    </location>
</feature>
<feature type="region of interest" description="Disordered" evidence="2">
    <location>
        <begin position="187"/>
        <end position="229"/>
    </location>
</feature>
<reference evidence="3 4" key="1">
    <citation type="submission" date="2016-03" db="EMBL/GenBank/DDBJ databases">
        <title>Trachymyrmex septentrionalis WGS genome.</title>
        <authorList>
            <person name="Nygaard S."/>
            <person name="Hu H."/>
            <person name="Boomsma J."/>
            <person name="Zhang G."/>
        </authorList>
    </citation>
    <scope>NUCLEOTIDE SEQUENCE [LARGE SCALE GENOMIC DNA]</scope>
    <source>
        <strain evidence="3">Tsep2-gDNA-1</strain>
        <tissue evidence="3">Whole body</tissue>
    </source>
</reference>
<feature type="compositionally biased region" description="Polar residues" evidence="2">
    <location>
        <begin position="1021"/>
        <end position="1030"/>
    </location>
</feature>
<evidence type="ECO:0000313" key="3">
    <source>
        <dbReference type="EMBL" id="KYN31857.1"/>
    </source>
</evidence>
<keyword evidence="4" id="KW-1185">Reference proteome</keyword>
<comment type="similarity">
    <text evidence="1">Belongs to the round spermatid basic protein 1 family.</text>
</comment>
<organism evidence="3 4">
    <name type="scientific">Trachymyrmex septentrionalis</name>
    <dbReference type="NCBI Taxonomy" id="34720"/>
    <lineage>
        <taxon>Eukaryota</taxon>
        <taxon>Metazoa</taxon>
        <taxon>Ecdysozoa</taxon>
        <taxon>Arthropoda</taxon>
        <taxon>Hexapoda</taxon>
        <taxon>Insecta</taxon>
        <taxon>Pterygota</taxon>
        <taxon>Neoptera</taxon>
        <taxon>Endopterygota</taxon>
        <taxon>Hymenoptera</taxon>
        <taxon>Apocrita</taxon>
        <taxon>Aculeata</taxon>
        <taxon>Formicoidea</taxon>
        <taxon>Formicidae</taxon>
        <taxon>Myrmicinae</taxon>
        <taxon>Trachymyrmex</taxon>
    </lineage>
</organism>
<feature type="compositionally biased region" description="Basic residues" evidence="2">
    <location>
        <begin position="872"/>
        <end position="886"/>
    </location>
</feature>
<feature type="compositionally biased region" description="Basic and acidic residues" evidence="2">
    <location>
        <begin position="119"/>
        <end position="133"/>
    </location>
</feature>
<evidence type="ECO:0000256" key="2">
    <source>
        <dbReference type="SAM" id="MobiDB-lite"/>
    </source>
</evidence>
<feature type="compositionally biased region" description="Basic and acidic residues" evidence="2">
    <location>
        <begin position="1155"/>
        <end position="1164"/>
    </location>
</feature>
<dbReference type="STRING" id="34720.A0A195EVD4"/>
<dbReference type="GO" id="GO:0005634">
    <property type="term" value="C:nucleus"/>
    <property type="evidence" value="ECO:0007669"/>
    <property type="project" value="InterPro"/>
</dbReference>
<feature type="region of interest" description="Disordered" evidence="2">
    <location>
        <begin position="44"/>
        <end position="143"/>
    </location>
</feature>
<feature type="compositionally biased region" description="Basic residues" evidence="2">
    <location>
        <begin position="1245"/>
        <end position="1267"/>
    </location>
</feature>
<name>A0A195EVD4_9HYME</name>
<feature type="compositionally biased region" description="Basic and acidic residues" evidence="2">
    <location>
        <begin position="1367"/>
        <end position="1382"/>
    </location>
</feature>
<dbReference type="InterPro" id="IPR026306">
    <property type="entry name" value="RSBN1/Dpy-2/CEP530"/>
</dbReference>
<dbReference type="OrthoDB" id="7689364at2759"/>
<gene>
    <name evidence="3" type="ORF">ALC56_13996</name>
</gene>
<dbReference type="PANTHER" id="PTHR13354">
    <property type="entry name" value="ROUND SPERMATID BASIC PROTEIN 1"/>
    <property type="match status" value="1"/>
</dbReference>
<accession>A0A195EVD4</accession>
<feature type="compositionally biased region" description="Polar residues" evidence="2">
    <location>
        <begin position="1165"/>
        <end position="1179"/>
    </location>
</feature>
<feature type="compositionally biased region" description="Basic residues" evidence="2">
    <location>
        <begin position="1319"/>
        <end position="1333"/>
    </location>
</feature>
<feature type="compositionally biased region" description="Basic and acidic residues" evidence="2">
    <location>
        <begin position="1273"/>
        <end position="1286"/>
    </location>
</feature>
<dbReference type="KEGG" id="tsep:108755042"/>
<feature type="compositionally biased region" description="Basic and acidic residues" evidence="2">
    <location>
        <begin position="909"/>
        <end position="928"/>
    </location>
</feature>